<feature type="transmembrane region" description="Helical" evidence="2">
    <location>
        <begin position="85"/>
        <end position="103"/>
    </location>
</feature>
<evidence type="ECO:0000313" key="4">
    <source>
        <dbReference type="Proteomes" id="UP000321234"/>
    </source>
</evidence>
<gene>
    <name evidence="3" type="ORF">FMM08_01080</name>
</gene>
<proteinExistence type="predicted"/>
<dbReference type="EMBL" id="VKAC01000001">
    <property type="protein sequence ID" value="TXR57872.1"/>
    <property type="molecule type" value="Genomic_DNA"/>
</dbReference>
<evidence type="ECO:0000256" key="2">
    <source>
        <dbReference type="SAM" id="Phobius"/>
    </source>
</evidence>
<feature type="region of interest" description="Disordered" evidence="1">
    <location>
        <begin position="1"/>
        <end position="55"/>
    </location>
</feature>
<keyword evidence="2" id="KW-0472">Membrane</keyword>
<reference evidence="3 4" key="1">
    <citation type="submission" date="2019-07" db="EMBL/GenBank/DDBJ databases">
        <title>Quadrisphaera sp. strain DD2A genome sequencing and assembly.</title>
        <authorList>
            <person name="Kim I."/>
        </authorList>
    </citation>
    <scope>NUCLEOTIDE SEQUENCE [LARGE SCALE GENOMIC DNA]</scope>
    <source>
        <strain evidence="3 4">DD2A</strain>
    </source>
</reference>
<sequence length="183" mass="19381">MSDPYAPPGSQRGTGRVPGGPGGDGVPDPRERRRQLPPSVPHRPSERRPPDPEGQVRTARLGMRFSLSVLAGLVATVYLPLPWSAAGPVFVLAGVTFGVLALVSAARARLPWPSYVTLGAGMALAGVLLLVQAATLVFWQASSQWQECRDTAVTRAGQQECRAQYEQSVQSFLPGMPAPTQGG</sequence>
<protein>
    <submittedName>
        <fullName evidence="3">Cytochrome d ubiquinol oxidase subunit II</fullName>
    </submittedName>
</protein>
<organism evidence="3 4">
    <name type="scientific">Quadrisphaera setariae</name>
    <dbReference type="NCBI Taxonomy" id="2593304"/>
    <lineage>
        <taxon>Bacteria</taxon>
        <taxon>Bacillati</taxon>
        <taxon>Actinomycetota</taxon>
        <taxon>Actinomycetes</taxon>
        <taxon>Kineosporiales</taxon>
        <taxon>Kineosporiaceae</taxon>
        <taxon>Quadrisphaera</taxon>
    </lineage>
</organism>
<keyword evidence="2" id="KW-0812">Transmembrane</keyword>
<dbReference type="OrthoDB" id="5193805at2"/>
<keyword evidence="4" id="KW-1185">Reference proteome</keyword>
<dbReference type="Proteomes" id="UP000321234">
    <property type="component" value="Unassembled WGS sequence"/>
</dbReference>
<evidence type="ECO:0000313" key="3">
    <source>
        <dbReference type="EMBL" id="TXR57872.1"/>
    </source>
</evidence>
<comment type="caution">
    <text evidence="3">The sequence shown here is derived from an EMBL/GenBank/DDBJ whole genome shotgun (WGS) entry which is preliminary data.</text>
</comment>
<feature type="compositionally biased region" description="Gly residues" evidence="1">
    <location>
        <begin position="16"/>
        <end position="25"/>
    </location>
</feature>
<dbReference type="RefSeq" id="WP_147924483.1">
    <property type="nucleotide sequence ID" value="NZ_VKAC01000001.1"/>
</dbReference>
<dbReference type="AlphaFoldDB" id="A0A5C8ZIZ7"/>
<evidence type="ECO:0000256" key="1">
    <source>
        <dbReference type="SAM" id="MobiDB-lite"/>
    </source>
</evidence>
<keyword evidence="2" id="KW-1133">Transmembrane helix</keyword>
<feature type="transmembrane region" description="Helical" evidence="2">
    <location>
        <begin position="115"/>
        <end position="139"/>
    </location>
</feature>
<name>A0A5C8ZIZ7_9ACTN</name>
<accession>A0A5C8ZIZ7</accession>